<evidence type="ECO:0000256" key="4">
    <source>
        <dbReference type="ARBA" id="ARBA00001947"/>
    </source>
</evidence>
<evidence type="ECO:0000313" key="10">
    <source>
        <dbReference type="EMBL" id="MDT2983724.1"/>
    </source>
</evidence>
<dbReference type="Pfam" id="PF00834">
    <property type="entry name" value="Ribul_P_3_epim"/>
    <property type="match status" value="1"/>
</dbReference>
<evidence type="ECO:0000256" key="1">
    <source>
        <dbReference type="ARBA" id="ARBA00001782"/>
    </source>
</evidence>
<dbReference type="FunFam" id="3.20.20.70:FF:000004">
    <property type="entry name" value="Ribulose-phosphate 3-epimerase"/>
    <property type="match status" value="1"/>
</dbReference>
<organism evidence="11">
    <name type="scientific">Enterococcus casseliflavus</name>
    <name type="common">Enterococcus flavescens</name>
    <dbReference type="NCBI Taxonomy" id="37734"/>
    <lineage>
        <taxon>Bacteria</taxon>
        <taxon>Bacillati</taxon>
        <taxon>Bacillota</taxon>
        <taxon>Bacilli</taxon>
        <taxon>Lactobacillales</taxon>
        <taxon>Enterococcaceae</taxon>
        <taxon>Enterococcus</taxon>
    </lineage>
</organism>
<evidence type="ECO:0000313" key="12">
    <source>
        <dbReference type="Proteomes" id="UP001253851"/>
    </source>
</evidence>
<dbReference type="Gene3D" id="3.20.20.70">
    <property type="entry name" value="Aldolase class I"/>
    <property type="match status" value="1"/>
</dbReference>
<evidence type="ECO:0000256" key="5">
    <source>
        <dbReference type="ARBA" id="ARBA00001954"/>
    </source>
</evidence>
<sequence>MKKKILCPSMMCADFSMLKDEVAALQAAKIDIFHLDVMDGRFVPNFGMGLQDIEAICKWSETLVDVHLMIEDPGAYVEKFADMGVDIIYFHPEADRHPTRTINKIKQKGKQAGIAINPGTSVAMIEELLPLIDYVMVMTVDPGFSGQAYLTHVEGKIKQLAAVKERYFYQLMADGAISPAVMTRLSALGVDGFVLGTSALFGKEESYQELISIYKEEDQA</sequence>
<dbReference type="GO" id="GO:0004750">
    <property type="term" value="F:D-ribulose-phosphate 3-epimerase activity"/>
    <property type="evidence" value="ECO:0007669"/>
    <property type="project" value="UniProtKB-EC"/>
</dbReference>
<evidence type="ECO:0000313" key="11">
    <source>
        <dbReference type="EMBL" id="VYU00079.1"/>
    </source>
</evidence>
<comment type="cofactor">
    <cofactor evidence="3">
        <name>Co(2+)</name>
        <dbReference type="ChEBI" id="CHEBI:48828"/>
    </cofactor>
</comment>
<dbReference type="RefSeq" id="WP_005226763.1">
    <property type="nucleotide sequence ID" value="NZ_CACRTX010000008.1"/>
</dbReference>
<accession>A0A6N3BC31</accession>
<dbReference type="PANTHER" id="PTHR11749">
    <property type="entry name" value="RIBULOSE-5-PHOSPHATE-3-EPIMERASE"/>
    <property type="match status" value="1"/>
</dbReference>
<dbReference type="AlphaFoldDB" id="A0A6N3BC31"/>
<gene>
    <name evidence="11" type="primary">rpe_2</name>
    <name evidence="11" type="ORF">ECLFYP2_02182</name>
    <name evidence="10" type="ORF">P7I34_13680</name>
</gene>
<evidence type="ECO:0000256" key="7">
    <source>
        <dbReference type="ARBA" id="ARBA00013188"/>
    </source>
</evidence>
<evidence type="ECO:0000256" key="6">
    <source>
        <dbReference type="ARBA" id="ARBA00009541"/>
    </source>
</evidence>
<keyword evidence="8" id="KW-0479">Metal-binding</keyword>
<dbReference type="InterPro" id="IPR011060">
    <property type="entry name" value="RibuloseP-bd_barrel"/>
</dbReference>
<reference evidence="10 12" key="2">
    <citation type="submission" date="2023-03" db="EMBL/GenBank/DDBJ databases">
        <authorList>
            <person name="Shen W."/>
            <person name="Cai J."/>
        </authorList>
    </citation>
    <scope>NUCLEOTIDE SEQUENCE [LARGE SCALE GENOMIC DNA]</scope>
    <source>
        <strain evidence="10 12">B516</strain>
    </source>
</reference>
<evidence type="ECO:0000256" key="3">
    <source>
        <dbReference type="ARBA" id="ARBA00001941"/>
    </source>
</evidence>
<dbReference type="SUPFAM" id="SSF51366">
    <property type="entry name" value="Ribulose-phoshate binding barrel"/>
    <property type="match status" value="1"/>
</dbReference>
<dbReference type="InterPro" id="IPR000056">
    <property type="entry name" value="Ribul_P_3_epim-like"/>
</dbReference>
<comment type="similarity">
    <text evidence="6">Belongs to the ribulose-phosphate 3-epimerase family.</text>
</comment>
<dbReference type="GO" id="GO:0046872">
    <property type="term" value="F:metal ion binding"/>
    <property type="evidence" value="ECO:0007669"/>
    <property type="project" value="UniProtKB-KW"/>
</dbReference>
<reference evidence="11" key="1">
    <citation type="submission" date="2019-11" db="EMBL/GenBank/DDBJ databases">
        <authorList>
            <person name="Feng L."/>
        </authorList>
    </citation>
    <scope>NUCLEOTIDE SEQUENCE</scope>
    <source>
        <strain evidence="11">ECasseliflavusLFYP2</strain>
    </source>
</reference>
<comment type="cofactor">
    <cofactor evidence="4">
        <name>Zn(2+)</name>
        <dbReference type="ChEBI" id="CHEBI:29105"/>
    </cofactor>
</comment>
<dbReference type="Proteomes" id="UP001253851">
    <property type="component" value="Unassembled WGS sequence"/>
</dbReference>
<comment type="cofactor">
    <cofactor evidence="2">
        <name>Mn(2+)</name>
        <dbReference type="ChEBI" id="CHEBI:29035"/>
    </cofactor>
</comment>
<dbReference type="GO" id="GO:0005975">
    <property type="term" value="P:carbohydrate metabolic process"/>
    <property type="evidence" value="ECO:0007669"/>
    <property type="project" value="InterPro"/>
</dbReference>
<evidence type="ECO:0000256" key="8">
    <source>
        <dbReference type="ARBA" id="ARBA00022723"/>
    </source>
</evidence>
<dbReference type="CDD" id="cd00429">
    <property type="entry name" value="RPE"/>
    <property type="match status" value="1"/>
</dbReference>
<dbReference type="EMBL" id="CACRTX010000008">
    <property type="protein sequence ID" value="VYU00079.1"/>
    <property type="molecule type" value="Genomic_DNA"/>
</dbReference>
<name>A0A6N3BC31_ENTCA</name>
<dbReference type="EC" id="5.1.3.1" evidence="7"/>
<keyword evidence="9 11" id="KW-0413">Isomerase</keyword>
<comment type="cofactor">
    <cofactor evidence="5">
        <name>Fe(2+)</name>
        <dbReference type="ChEBI" id="CHEBI:29033"/>
    </cofactor>
</comment>
<dbReference type="InterPro" id="IPR013785">
    <property type="entry name" value="Aldolase_TIM"/>
</dbReference>
<proteinExistence type="inferred from homology"/>
<evidence type="ECO:0000256" key="2">
    <source>
        <dbReference type="ARBA" id="ARBA00001936"/>
    </source>
</evidence>
<evidence type="ECO:0000256" key="9">
    <source>
        <dbReference type="ARBA" id="ARBA00023235"/>
    </source>
</evidence>
<protein>
    <recommendedName>
        <fullName evidence="7">ribulose-phosphate 3-epimerase</fullName>
        <ecNumber evidence="7">5.1.3.1</ecNumber>
    </recommendedName>
</protein>
<dbReference type="NCBIfam" id="NF004076">
    <property type="entry name" value="PRK05581.1-4"/>
    <property type="match status" value="1"/>
</dbReference>
<dbReference type="EMBL" id="JARQDZ010000008">
    <property type="protein sequence ID" value="MDT2983724.1"/>
    <property type="molecule type" value="Genomic_DNA"/>
</dbReference>
<comment type="catalytic activity">
    <reaction evidence="1">
        <text>D-ribulose 5-phosphate = D-xylulose 5-phosphate</text>
        <dbReference type="Rhea" id="RHEA:13677"/>
        <dbReference type="ChEBI" id="CHEBI:57737"/>
        <dbReference type="ChEBI" id="CHEBI:58121"/>
        <dbReference type="EC" id="5.1.3.1"/>
    </reaction>
</comment>
<dbReference type="GO" id="GO:0005737">
    <property type="term" value="C:cytoplasm"/>
    <property type="evidence" value="ECO:0007669"/>
    <property type="project" value="UniProtKB-ARBA"/>
</dbReference>